<dbReference type="Pfam" id="PF13424">
    <property type="entry name" value="TPR_12"/>
    <property type="match status" value="3"/>
</dbReference>
<dbReference type="AlphaFoldDB" id="A0AA39WQ56"/>
<dbReference type="PANTHER" id="PTHR46082">
    <property type="entry name" value="ATP/GTP-BINDING PROTEIN-RELATED"/>
    <property type="match status" value="1"/>
</dbReference>
<reference evidence="3" key="1">
    <citation type="submission" date="2023-06" db="EMBL/GenBank/DDBJ databases">
        <title>Genome-scale phylogeny and comparative genomics of the fungal order Sordariales.</title>
        <authorList>
            <consortium name="Lawrence Berkeley National Laboratory"/>
            <person name="Hensen N."/>
            <person name="Bonometti L."/>
            <person name="Westerberg I."/>
            <person name="Brannstrom I.O."/>
            <person name="Guillou S."/>
            <person name="Cros-Aarteil S."/>
            <person name="Calhoun S."/>
            <person name="Haridas S."/>
            <person name="Kuo A."/>
            <person name="Mondo S."/>
            <person name="Pangilinan J."/>
            <person name="Riley R."/>
            <person name="Labutti K."/>
            <person name="Andreopoulos B."/>
            <person name="Lipzen A."/>
            <person name="Chen C."/>
            <person name="Yanf M."/>
            <person name="Daum C."/>
            <person name="Ng V."/>
            <person name="Clum A."/>
            <person name="Steindorff A."/>
            <person name="Ohm R."/>
            <person name="Martin F."/>
            <person name="Silar P."/>
            <person name="Natvig D."/>
            <person name="Lalanne C."/>
            <person name="Gautier V."/>
            <person name="Ament-Velasquez S.L."/>
            <person name="Kruys A."/>
            <person name="Hutchinson M.I."/>
            <person name="Powell A.J."/>
            <person name="Barry K."/>
            <person name="Miller A.N."/>
            <person name="Grigoriev I.V."/>
            <person name="Debuchy R."/>
            <person name="Gladieux P."/>
            <person name="Thoren M.H."/>
            <person name="Johannesson H."/>
        </authorList>
    </citation>
    <scope>NUCLEOTIDE SEQUENCE</scope>
    <source>
        <strain evidence="3">CBS 606.72</strain>
    </source>
</reference>
<dbReference type="Gene3D" id="3.40.50.300">
    <property type="entry name" value="P-loop containing nucleotide triphosphate hydrolases"/>
    <property type="match status" value="1"/>
</dbReference>
<dbReference type="InterPro" id="IPR056681">
    <property type="entry name" value="DUF7779"/>
</dbReference>
<dbReference type="InterPro" id="IPR053137">
    <property type="entry name" value="NLR-like"/>
</dbReference>
<dbReference type="SUPFAM" id="SSF52540">
    <property type="entry name" value="P-loop containing nucleoside triphosphate hydrolases"/>
    <property type="match status" value="1"/>
</dbReference>
<dbReference type="PRINTS" id="PR00381">
    <property type="entry name" value="KINESINLIGHT"/>
</dbReference>
<accession>A0AA39WQ56</accession>
<evidence type="ECO:0000313" key="4">
    <source>
        <dbReference type="Proteomes" id="UP001175000"/>
    </source>
</evidence>
<feature type="domain" description="DUF7779" evidence="2">
    <location>
        <begin position="629"/>
        <end position="706"/>
    </location>
</feature>
<dbReference type="SUPFAM" id="SSF48452">
    <property type="entry name" value="TPR-like"/>
    <property type="match status" value="2"/>
</dbReference>
<dbReference type="InterPro" id="IPR029058">
    <property type="entry name" value="AB_hydrolase_fold"/>
</dbReference>
<evidence type="ECO:0000259" key="2">
    <source>
        <dbReference type="Pfam" id="PF25000"/>
    </source>
</evidence>
<organism evidence="3 4">
    <name type="scientific">Immersiella caudata</name>
    <dbReference type="NCBI Taxonomy" id="314043"/>
    <lineage>
        <taxon>Eukaryota</taxon>
        <taxon>Fungi</taxon>
        <taxon>Dikarya</taxon>
        <taxon>Ascomycota</taxon>
        <taxon>Pezizomycotina</taxon>
        <taxon>Sordariomycetes</taxon>
        <taxon>Sordariomycetidae</taxon>
        <taxon>Sordariales</taxon>
        <taxon>Lasiosphaeriaceae</taxon>
        <taxon>Immersiella</taxon>
    </lineage>
</organism>
<dbReference type="Pfam" id="PF25000">
    <property type="entry name" value="DUF7779"/>
    <property type="match status" value="1"/>
</dbReference>
<keyword evidence="4" id="KW-1185">Reference proteome</keyword>
<gene>
    <name evidence="3" type="ORF">B0T14DRAFT_479768</name>
</gene>
<feature type="compositionally biased region" description="Polar residues" evidence="1">
    <location>
        <begin position="13"/>
        <end position="33"/>
    </location>
</feature>
<dbReference type="SUPFAM" id="SSF53474">
    <property type="entry name" value="alpha/beta-Hydrolases"/>
    <property type="match status" value="1"/>
</dbReference>
<protein>
    <recommendedName>
        <fullName evidence="2">DUF7779 domain-containing protein</fullName>
    </recommendedName>
</protein>
<proteinExistence type="predicted"/>
<evidence type="ECO:0000313" key="3">
    <source>
        <dbReference type="EMBL" id="KAK0619529.1"/>
    </source>
</evidence>
<dbReference type="Gene3D" id="3.40.50.1820">
    <property type="entry name" value="alpha/beta hydrolase"/>
    <property type="match status" value="1"/>
</dbReference>
<sequence length="1043" mass="117257">MRRLLHRRPKAGTNGSAAESNLPSDSVDSTSNSTKTFSLGIKPLHRPANAIVDIVFVHGLTGDREKTWTAPGATEPWPKTLLPSQLPTARILTFGYDAYVTDWRGIVSQNRINNHAWNLMTSLATYRERDETNERPIIFVCHSLGGLVCEDALVTLRQRSERHLQNILQSTRGIAFLGTPHHGSALARWAEFLSRSIGLIKQTNTEIVAILRRESEVLARIQDGFHTMVMARREDGLQPIQISCFYEELPLPGVGHVVPQDSAILPGYIPIGIHSNHMDMARFFGEDDPGFEAVCGELRRWIKHIDVAKRDHMDPLASAHNEANTLERLQDRPESPARFLVPYSSNPEFVGRSGILDQLKNRLGHLLARPDGGSHSRVSLYGLGGVGKTQIALAYVYWLQQTRPEVSVFWVHASSSQRFCQAYFSIAKECEVPDHDNPKADVLLLVKEQLERKSHGPWLMVIDNADDIDIFLNQPVTASSPRSPEGRPLARYIPECAHGSILVTTRNKEAGSRLTKGRRPIEVRKMDVDESGQLLRMKLEEDLDGSELVAALSSRLEYLPLAMAQAAAFIQEKSMSVSKYLELLDKSDQGLMTLLSEDFETEGRDLEAPRAVTETWILSFEQIQRQNVLASELMSFMSLLDRQAIPLEFLSSYSKQQQQTQELEEGELQLTKALGVLKAFSFINENKGGGNFDMHRLVQLVMRKWLLEKDAIRELAGRALSTVSRLYPYGNYENRILCGAYLSHAYAVLELKGTGSEDEKLAKALLLHRTAEFFDYQGQWKDAEKSLAEAQEIQTQVLGPEHPDTLTSMANLASTFRNQGRWAEAESLEVQAMEIRKRVLGPEHPDTLTSMANLASTYMNQGRWTEAESLNVQVMEIRKRVLGPEHPHTLTSMANLASTYWNQGRWTEAESPDVQVMEIRKRVLGPEHPDTLTNMANLASTYMNQGRWTEAESLNVQVMEIRKRVLGPEHPDMLTSMNNLAFTWEGQGRLDDALDLIRQCVQLRQRVLGPSHPDTESSLSALHSWEETSGHRDSIGAEQRPGV</sequence>
<dbReference type="PANTHER" id="PTHR46082:SF6">
    <property type="entry name" value="AAA+ ATPASE DOMAIN-CONTAINING PROTEIN-RELATED"/>
    <property type="match status" value="1"/>
</dbReference>
<dbReference type="NCBIfam" id="NF040586">
    <property type="entry name" value="FxSxx_TPR"/>
    <property type="match status" value="1"/>
</dbReference>
<evidence type="ECO:0000256" key="1">
    <source>
        <dbReference type="SAM" id="MobiDB-lite"/>
    </source>
</evidence>
<comment type="caution">
    <text evidence="3">The sequence shown here is derived from an EMBL/GenBank/DDBJ whole genome shotgun (WGS) entry which is preliminary data.</text>
</comment>
<dbReference type="Gene3D" id="1.25.40.10">
    <property type="entry name" value="Tetratricopeptide repeat domain"/>
    <property type="match status" value="2"/>
</dbReference>
<dbReference type="Proteomes" id="UP001175000">
    <property type="component" value="Unassembled WGS sequence"/>
</dbReference>
<dbReference type="EMBL" id="JAULSU010000004">
    <property type="protein sequence ID" value="KAK0619529.1"/>
    <property type="molecule type" value="Genomic_DNA"/>
</dbReference>
<dbReference type="InterPro" id="IPR027417">
    <property type="entry name" value="P-loop_NTPase"/>
</dbReference>
<name>A0AA39WQ56_9PEZI</name>
<dbReference type="InterPro" id="IPR011990">
    <property type="entry name" value="TPR-like_helical_dom_sf"/>
</dbReference>
<feature type="compositionally biased region" description="Basic residues" evidence="1">
    <location>
        <begin position="1"/>
        <end position="10"/>
    </location>
</feature>
<feature type="region of interest" description="Disordered" evidence="1">
    <location>
        <begin position="1"/>
        <end position="33"/>
    </location>
</feature>